<feature type="chain" id="PRO_5046794265" description="Outer membrane protein beta-barrel domain-containing protein" evidence="1">
    <location>
        <begin position="20"/>
        <end position="191"/>
    </location>
</feature>
<evidence type="ECO:0000313" key="3">
    <source>
        <dbReference type="Proteomes" id="UP001597472"/>
    </source>
</evidence>
<feature type="signal peptide" evidence="1">
    <location>
        <begin position="1"/>
        <end position="19"/>
    </location>
</feature>
<protein>
    <recommendedName>
        <fullName evidence="4">Outer membrane protein beta-barrel domain-containing protein</fullName>
    </recommendedName>
</protein>
<name>A0ABW5KY16_9FLAO</name>
<keyword evidence="1" id="KW-0732">Signal</keyword>
<proteinExistence type="predicted"/>
<accession>A0ABW5KY16</accession>
<reference evidence="3" key="1">
    <citation type="journal article" date="2019" name="Int. J. Syst. Evol. Microbiol.">
        <title>The Global Catalogue of Microorganisms (GCM) 10K type strain sequencing project: providing services to taxonomists for standard genome sequencing and annotation.</title>
        <authorList>
            <consortium name="The Broad Institute Genomics Platform"/>
            <consortium name="The Broad Institute Genome Sequencing Center for Infectious Disease"/>
            <person name="Wu L."/>
            <person name="Ma J."/>
        </authorList>
    </citation>
    <scope>NUCLEOTIDE SEQUENCE [LARGE SCALE GENOMIC DNA]</scope>
    <source>
        <strain evidence="3">KCTC 42587</strain>
    </source>
</reference>
<evidence type="ECO:0000313" key="2">
    <source>
        <dbReference type="EMBL" id="MFD2552507.1"/>
    </source>
</evidence>
<keyword evidence="3" id="KW-1185">Reference proteome</keyword>
<comment type="caution">
    <text evidence="2">The sequence shown here is derived from an EMBL/GenBank/DDBJ whole genome shotgun (WGS) entry which is preliminary data.</text>
</comment>
<dbReference type="Proteomes" id="UP001597472">
    <property type="component" value="Unassembled WGS sequence"/>
</dbReference>
<dbReference type="RefSeq" id="WP_376894779.1">
    <property type="nucleotide sequence ID" value="NZ_JBHULS010000006.1"/>
</dbReference>
<gene>
    <name evidence="2" type="ORF">ACFSQP_11860</name>
</gene>
<evidence type="ECO:0008006" key="4">
    <source>
        <dbReference type="Google" id="ProtNLM"/>
    </source>
</evidence>
<evidence type="ECO:0000256" key="1">
    <source>
        <dbReference type="SAM" id="SignalP"/>
    </source>
</evidence>
<sequence>MKKLHVFLLASLLSVATFSQEKGTNDLSVAVGFGTSNEFLDILETIVTAPFGLASYANETSTPAIMVTYKRALENNWFVYADGSFESNKGDLILNNTKVGESKRTYLTIGVGTEYHYIANTWFQMYSGGALALSTASSENTSPENTQKDNTTYLNFQINALGFRFGKALAAVVELGVGYKGFANVGLSYQF</sequence>
<dbReference type="EMBL" id="JBHULS010000006">
    <property type="protein sequence ID" value="MFD2552507.1"/>
    <property type="molecule type" value="Genomic_DNA"/>
</dbReference>
<organism evidence="2 3">
    <name type="scientific">Bizionia sediminis</name>
    <dbReference type="NCBI Taxonomy" id="1737064"/>
    <lineage>
        <taxon>Bacteria</taxon>
        <taxon>Pseudomonadati</taxon>
        <taxon>Bacteroidota</taxon>
        <taxon>Flavobacteriia</taxon>
        <taxon>Flavobacteriales</taxon>
        <taxon>Flavobacteriaceae</taxon>
        <taxon>Bizionia</taxon>
    </lineage>
</organism>